<dbReference type="PROSITE" id="PS00216">
    <property type="entry name" value="SUGAR_TRANSPORT_1"/>
    <property type="match status" value="1"/>
</dbReference>
<evidence type="ECO:0000256" key="2">
    <source>
        <dbReference type="ARBA" id="ARBA00022692"/>
    </source>
</evidence>
<dbReference type="PANTHER" id="PTHR23501:SF189">
    <property type="entry name" value="DRUG TRANSPORTER, PUTATIVE (AFU_ORTHOLOGUE AFUA_4G03920)-RELATED"/>
    <property type="match status" value="1"/>
</dbReference>
<feature type="transmembrane region" description="Helical" evidence="6">
    <location>
        <begin position="342"/>
        <end position="370"/>
    </location>
</feature>
<feature type="transmembrane region" description="Helical" evidence="6">
    <location>
        <begin position="70"/>
        <end position="92"/>
    </location>
</feature>
<dbReference type="InterPro" id="IPR020846">
    <property type="entry name" value="MFS_dom"/>
</dbReference>
<comment type="subcellular location">
    <subcellularLocation>
        <location evidence="1">Membrane</location>
        <topology evidence="1">Multi-pass membrane protein</topology>
    </subcellularLocation>
</comment>
<gene>
    <name evidence="8" type="ORF">NP233_g5449</name>
</gene>
<dbReference type="SUPFAM" id="SSF103473">
    <property type="entry name" value="MFS general substrate transporter"/>
    <property type="match status" value="1"/>
</dbReference>
<dbReference type="AlphaFoldDB" id="A0AAD5YWR1"/>
<keyword evidence="9" id="KW-1185">Reference proteome</keyword>
<dbReference type="PANTHER" id="PTHR23501">
    <property type="entry name" value="MAJOR FACILITATOR SUPERFAMILY"/>
    <property type="match status" value="1"/>
</dbReference>
<name>A0AAD5YWR1_9AGAR</name>
<organism evidence="8 9">
    <name type="scientific">Leucocoprinus birnbaumii</name>
    <dbReference type="NCBI Taxonomy" id="56174"/>
    <lineage>
        <taxon>Eukaryota</taxon>
        <taxon>Fungi</taxon>
        <taxon>Dikarya</taxon>
        <taxon>Basidiomycota</taxon>
        <taxon>Agaricomycotina</taxon>
        <taxon>Agaricomycetes</taxon>
        <taxon>Agaricomycetidae</taxon>
        <taxon>Agaricales</taxon>
        <taxon>Agaricineae</taxon>
        <taxon>Agaricaceae</taxon>
        <taxon>Leucocoprinus</taxon>
    </lineage>
</organism>
<dbReference type="Gene3D" id="1.20.1720.10">
    <property type="entry name" value="Multidrug resistance protein D"/>
    <property type="match status" value="1"/>
</dbReference>
<evidence type="ECO:0000256" key="4">
    <source>
        <dbReference type="ARBA" id="ARBA00023136"/>
    </source>
</evidence>
<dbReference type="Proteomes" id="UP001213000">
    <property type="component" value="Unassembled WGS sequence"/>
</dbReference>
<feature type="transmembrane region" description="Helical" evidence="6">
    <location>
        <begin position="171"/>
        <end position="194"/>
    </location>
</feature>
<dbReference type="GO" id="GO:0022857">
    <property type="term" value="F:transmembrane transporter activity"/>
    <property type="evidence" value="ECO:0007669"/>
    <property type="project" value="InterPro"/>
</dbReference>
<proteinExistence type="predicted"/>
<dbReference type="GO" id="GO:0005886">
    <property type="term" value="C:plasma membrane"/>
    <property type="evidence" value="ECO:0007669"/>
    <property type="project" value="TreeGrafter"/>
</dbReference>
<feature type="transmembrane region" description="Helical" evidence="6">
    <location>
        <begin position="40"/>
        <end position="58"/>
    </location>
</feature>
<dbReference type="EMBL" id="JANIEX010000321">
    <property type="protein sequence ID" value="KAJ3568841.1"/>
    <property type="molecule type" value="Genomic_DNA"/>
</dbReference>
<comment type="caution">
    <text evidence="8">The sequence shown here is derived from an EMBL/GenBank/DDBJ whole genome shotgun (WGS) entry which is preliminary data.</text>
</comment>
<evidence type="ECO:0000256" key="1">
    <source>
        <dbReference type="ARBA" id="ARBA00004141"/>
    </source>
</evidence>
<feature type="transmembrane region" description="Helical" evidence="6">
    <location>
        <begin position="112"/>
        <end position="131"/>
    </location>
</feature>
<feature type="compositionally biased region" description="Basic and acidic residues" evidence="5">
    <location>
        <begin position="506"/>
        <end position="535"/>
    </location>
</feature>
<keyword evidence="4 6" id="KW-0472">Membrane</keyword>
<feature type="region of interest" description="Disordered" evidence="5">
    <location>
        <begin position="503"/>
        <end position="535"/>
    </location>
</feature>
<feature type="transmembrane region" description="Helical" evidence="6">
    <location>
        <begin position="294"/>
        <end position="314"/>
    </location>
</feature>
<feature type="transmembrane region" description="Helical" evidence="6">
    <location>
        <begin position="477"/>
        <end position="496"/>
    </location>
</feature>
<dbReference type="InterPro" id="IPR005829">
    <property type="entry name" value="Sugar_transporter_CS"/>
</dbReference>
<evidence type="ECO:0000256" key="3">
    <source>
        <dbReference type="ARBA" id="ARBA00022989"/>
    </source>
</evidence>
<feature type="transmembrane region" description="Helical" evidence="6">
    <location>
        <begin position="138"/>
        <end position="159"/>
    </location>
</feature>
<dbReference type="InterPro" id="IPR011701">
    <property type="entry name" value="MFS"/>
</dbReference>
<dbReference type="Gene3D" id="1.20.1250.20">
    <property type="entry name" value="MFS general substrate transporter like domains"/>
    <property type="match status" value="1"/>
</dbReference>
<feature type="transmembrane region" description="Helical" evidence="6">
    <location>
        <begin position="201"/>
        <end position="221"/>
    </location>
</feature>
<feature type="domain" description="Major facilitator superfamily (MFS) profile" evidence="7">
    <location>
        <begin position="48"/>
        <end position="500"/>
    </location>
</feature>
<dbReference type="InterPro" id="IPR036259">
    <property type="entry name" value="MFS_trans_sf"/>
</dbReference>
<feature type="region of interest" description="Disordered" evidence="5">
    <location>
        <begin position="1"/>
        <end position="22"/>
    </location>
</feature>
<keyword evidence="3 6" id="KW-1133">Transmembrane helix</keyword>
<accession>A0AAD5YWR1</accession>
<reference evidence="8" key="1">
    <citation type="submission" date="2022-07" db="EMBL/GenBank/DDBJ databases">
        <title>Genome Sequence of Leucocoprinus birnbaumii.</title>
        <authorList>
            <person name="Buettner E."/>
        </authorList>
    </citation>
    <scope>NUCLEOTIDE SEQUENCE</scope>
    <source>
        <strain evidence="8">VT141</strain>
    </source>
</reference>
<evidence type="ECO:0000313" key="8">
    <source>
        <dbReference type="EMBL" id="KAJ3568841.1"/>
    </source>
</evidence>
<protein>
    <recommendedName>
        <fullName evidence="7">Major facilitator superfamily (MFS) profile domain-containing protein</fullName>
    </recommendedName>
</protein>
<dbReference type="Pfam" id="PF07690">
    <property type="entry name" value="MFS_1"/>
    <property type="match status" value="1"/>
</dbReference>
<dbReference type="PROSITE" id="PS50850">
    <property type="entry name" value="MFS"/>
    <property type="match status" value="1"/>
</dbReference>
<evidence type="ECO:0000256" key="6">
    <source>
        <dbReference type="SAM" id="Phobius"/>
    </source>
</evidence>
<keyword evidence="2 6" id="KW-0812">Transmembrane</keyword>
<sequence>MTQSVQHLPSNDASAQREEAQNTIEEARHKVELTDQTNLLPIKKLIFCYLGLGLCLLVSQLDTTITATSLSTISSAFNAGAIASWVPTAYLLTSTSTTPLLGRLSDIFGRKITLSVALAMLMLGNVTAGFSKSIIQVIIARGVAGVGGGAIRSLAQIIISDVVSLRDRGKYQAIIASISSIGIAVGPVIGGAIAQKAGWQWCFWFTVPVIVCAAPIINLVLPYRSIRGNIRDLYFISASTDLGQGGVTYPWSSTTIVGTLAGGFVTCVLFICWEWKGAVLPILPMYVFKYSTINGVYIVGMMSGMIRATIMYYLPQYFQVALGYTPIRAGSNNEQNGSLSGFGIWSISCGLLSTITPHTPYAVLVVYMLLSGVGSGQTLQTTTVAAQATVPRKDMAVVTAFRNFVRMLGEALGLAIGSALINNTLQRSMQDLSIPEQAVKEIIDKPILLSYPSSSNLSPDLITKILYDGYIRGFKNVFLVNASLSATAFFISFMLIHETDLDREDDSGTQREETKEALNDSIGDMEKGRMDQSAEKGVTHVIRGVAN</sequence>
<evidence type="ECO:0000313" key="9">
    <source>
        <dbReference type="Proteomes" id="UP001213000"/>
    </source>
</evidence>
<evidence type="ECO:0000259" key="7">
    <source>
        <dbReference type="PROSITE" id="PS50850"/>
    </source>
</evidence>
<feature type="compositionally biased region" description="Polar residues" evidence="5">
    <location>
        <begin position="1"/>
        <end position="14"/>
    </location>
</feature>
<feature type="transmembrane region" description="Helical" evidence="6">
    <location>
        <begin position="251"/>
        <end position="273"/>
    </location>
</feature>
<dbReference type="PRINTS" id="PR01036">
    <property type="entry name" value="TCRTETB"/>
</dbReference>
<evidence type="ECO:0000256" key="5">
    <source>
        <dbReference type="SAM" id="MobiDB-lite"/>
    </source>
</evidence>